<protein>
    <submittedName>
        <fullName evidence="1">Uncharacterized protein</fullName>
    </submittedName>
</protein>
<dbReference type="OrthoDB" id="2340858at2759"/>
<dbReference type="AlphaFoldDB" id="A0A9P5P690"/>
<name>A0A9P5P690_9AGAR</name>
<reference evidence="1" key="1">
    <citation type="submission" date="2020-11" db="EMBL/GenBank/DDBJ databases">
        <authorList>
            <consortium name="DOE Joint Genome Institute"/>
            <person name="Ahrendt S."/>
            <person name="Riley R."/>
            <person name="Andreopoulos W."/>
            <person name="Labutti K."/>
            <person name="Pangilinan J."/>
            <person name="Ruiz-Duenas F.J."/>
            <person name="Barrasa J.M."/>
            <person name="Sanchez-Garcia M."/>
            <person name="Camarero S."/>
            <person name="Miyauchi S."/>
            <person name="Serrano A."/>
            <person name="Linde D."/>
            <person name="Babiker R."/>
            <person name="Drula E."/>
            <person name="Ayuso-Fernandez I."/>
            <person name="Pacheco R."/>
            <person name="Padilla G."/>
            <person name="Ferreira P."/>
            <person name="Barriuso J."/>
            <person name="Kellner H."/>
            <person name="Castanera R."/>
            <person name="Alfaro M."/>
            <person name="Ramirez L."/>
            <person name="Pisabarro A.G."/>
            <person name="Kuo A."/>
            <person name="Tritt A."/>
            <person name="Lipzen A."/>
            <person name="He G."/>
            <person name="Yan M."/>
            <person name="Ng V."/>
            <person name="Cullen D."/>
            <person name="Martin F."/>
            <person name="Rosso M.-N."/>
            <person name="Henrissat B."/>
            <person name="Hibbett D."/>
            <person name="Martinez A.T."/>
            <person name="Grigoriev I.V."/>
        </authorList>
    </citation>
    <scope>NUCLEOTIDE SEQUENCE</scope>
    <source>
        <strain evidence="1">AH 40177</strain>
    </source>
</reference>
<keyword evidence="2" id="KW-1185">Reference proteome</keyword>
<dbReference type="EMBL" id="JADNRY010000611">
    <property type="protein sequence ID" value="KAF9036004.1"/>
    <property type="molecule type" value="Genomic_DNA"/>
</dbReference>
<evidence type="ECO:0000313" key="1">
    <source>
        <dbReference type="EMBL" id="KAF9036004.1"/>
    </source>
</evidence>
<dbReference type="Proteomes" id="UP000772434">
    <property type="component" value="Unassembled WGS sequence"/>
</dbReference>
<evidence type="ECO:0000313" key="2">
    <source>
        <dbReference type="Proteomes" id="UP000772434"/>
    </source>
</evidence>
<sequence length="79" mass="9109">MSQTPKQPSFFFWELDSYIITVFVHVYSGEDGDSKVKLADIDIINELKIAASVQFGKDVEVMYLLIVPVFGYLRVDYHM</sequence>
<accession>A0A9P5P690</accession>
<gene>
    <name evidence="1" type="ORF">BDP27DRAFT_1435727</name>
</gene>
<comment type="caution">
    <text evidence="1">The sequence shown here is derived from an EMBL/GenBank/DDBJ whole genome shotgun (WGS) entry which is preliminary data.</text>
</comment>
<organism evidence="1 2">
    <name type="scientific">Rhodocollybia butyracea</name>
    <dbReference type="NCBI Taxonomy" id="206335"/>
    <lineage>
        <taxon>Eukaryota</taxon>
        <taxon>Fungi</taxon>
        <taxon>Dikarya</taxon>
        <taxon>Basidiomycota</taxon>
        <taxon>Agaricomycotina</taxon>
        <taxon>Agaricomycetes</taxon>
        <taxon>Agaricomycetidae</taxon>
        <taxon>Agaricales</taxon>
        <taxon>Marasmiineae</taxon>
        <taxon>Omphalotaceae</taxon>
        <taxon>Rhodocollybia</taxon>
    </lineage>
</organism>
<proteinExistence type="predicted"/>